<dbReference type="Proteomes" id="UP000515159">
    <property type="component" value="Chromosome 4"/>
</dbReference>
<feature type="transmembrane region" description="Helical" evidence="14">
    <location>
        <begin position="156"/>
        <end position="180"/>
    </location>
</feature>
<accession>A0A6P8QEB0</accession>
<evidence type="ECO:0000256" key="1">
    <source>
        <dbReference type="ARBA" id="ARBA00004479"/>
    </source>
</evidence>
<keyword evidence="10" id="KW-0393">Immunoglobulin domain</keyword>
<dbReference type="InParanoid" id="A0A6P8QEB0"/>
<sequence>MWRFDSVRLCAVILMLELFVTIVKAIEVYTPQELIVENGTRARLPCTFKSTEMVSSTTAVTWIFKPEGRGRHVSFFYYTAGRDFNLNVVPFKDRVSWAGDLNKKDASIYIKNMQFQDNGTYLCDVKNPIDIDATIIGEIQLKVVERGNLPPSKAGIVAGIVIGVILGLLLLIAIIVFVIYKKKYSKKHYSGCSTTESLMSPVKQAPRKLPSDAEGLVNSVPVGSHQGPIIYAQLDHSGGKQSSQIIKSDSVVYADLRKS</sequence>
<evidence type="ECO:0000256" key="10">
    <source>
        <dbReference type="ARBA" id="ARBA00023319"/>
    </source>
</evidence>
<keyword evidence="9" id="KW-0325">Glycoprotein</keyword>
<evidence type="ECO:0000313" key="18">
    <source>
        <dbReference type="RefSeq" id="XP_033797412.1"/>
    </source>
</evidence>
<dbReference type="RefSeq" id="XP_033797412.1">
    <property type="nucleotide sequence ID" value="XM_033941521.1"/>
</dbReference>
<evidence type="ECO:0000256" key="14">
    <source>
        <dbReference type="SAM" id="Phobius"/>
    </source>
</evidence>
<evidence type="ECO:0000256" key="8">
    <source>
        <dbReference type="ARBA" id="ARBA00023157"/>
    </source>
</evidence>
<reference evidence="18" key="1">
    <citation type="submission" date="2025-08" db="UniProtKB">
        <authorList>
            <consortium name="RefSeq"/>
        </authorList>
    </citation>
    <scope>IDENTIFICATION</scope>
</reference>
<dbReference type="GO" id="GO:0005925">
    <property type="term" value="C:focal adhesion"/>
    <property type="evidence" value="ECO:0007669"/>
    <property type="project" value="TreeGrafter"/>
</dbReference>
<organism evidence="17 18">
    <name type="scientific">Geotrypetes seraphini</name>
    <name type="common">Gaboon caecilian</name>
    <name type="synonym">Caecilia seraphini</name>
    <dbReference type="NCBI Taxonomy" id="260995"/>
    <lineage>
        <taxon>Eukaryota</taxon>
        <taxon>Metazoa</taxon>
        <taxon>Chordata</taxon>
        <taxon>Craniata</taxon>
        <taxon>Vertebrata</taxon>
        <taxon>Euteleostomi</taxon>
        <taxon>Amphibia</taxon>
        <taxon>Gymnophiona</taxon>
        <taxon>Geotrypetes</taxon>
    </lineage>
</organism>
<feature type="domain" description="Ig-like" evidence="16">
    <location>
        <begin position="24"/>
        <end position="136"/>
    </location>
</feature>
<dbReference type="FunFam" id="2.60.40.10:FF:000193">
    <property type="entry name" value="Myelin protein zero-like 1 like"/>
    <property type="match status" value="1"/>
</dbReference>
<feature type="signal peptide" evidence="15">
    <location>
        <begin position="1"/>
        <end position="25"/>
    </location>
</feature>
<evidence type="ECO:0000256" key="4">
    <source>
        <dbReference type="ARBA" id="ARBA00022692"/>
    </source>
</evidence>
<dbReference type="PANTHER" id="PTHR13869:SF19">
    <property type="entry name" value="MYELIN PROTEIN ZERO-LIKE PROTEIN 1"/>
    <property type="match status" value="1"/>
</dbReference>
<keyword evidence="5 15" id="KW-0732">Signal</keyword>
<dbReference type="Pfam" id="PF07686">
    <property type="entry name" value="V-set"/>
    <property type="match status" value="1"/>
</dbReference>
<dbReference type="SMART" id="SM00406">
    <property type="entry name" value="IGv"/>
    <property type="match status" value="1"/>
</dbReference>
<evidence type="ECO:0000256" key="13">
    <source>
        <dbReference type="ARBA" id="ARBA00058349"/>
    </source>
</evidence>
<protein>
    <recommendedName>
        <fullName evidence="3">Myelin protein P0</fullName>
    </recommendedName>
    <alternativeName>
        <fullName evidence="12">Myelin peripheral protein</fullName>
    </alternativeName>
    <alternativeName>
        <fullName evidence="11">Myelin protein zero</fullName>
    </alternativeName>
</protein>
<evidence type="ECO:0000259" key="16">
    <source>
        <dbReference type="PROSITE" id="PS50835"/>
    </source>
</evidence>
<evidence type="ECO:0000256" key="11">
    <source>
        <dbReference type="ARBA" id="ARBA00029587"/>
    </source>
</evidence>
<dbReference type="AlphaFoldDB" id="A0A6P8QEB0"/>
<dbReference type="OrthoDB" id="8831214at2759"/>
<dbReference type="FunCoup" id="A0A6P8QEB0">
    <property type="interactions" value="1005"/>
</dbReference>
<dbReference type="InterPro" id="IPR013106">
    <property type="entry name" value="Ig_V-set"/>
</dbReference>
<dbReference type="InterPro" id="IPR036179">
    <property type="entry name" value="Ig-like_dom_sf"/>
</dbReference>
<dbReference type="InterPro" id="IPR007110">
    <property type="entry name" value="Ig-like_dom"/>
</dbReference>
<dbReference type="PANTHER" id="PTHR13869">
    <property type="entry name" value="MYELIN P0 RELATED"/>
    <property type="match status" value="1"/>
</dbReference>
<evidence type="ECO:0000256" key="15">
    <source>
        <dbReference type="SAM" id="SignalP"/>
    </source>
</evidence>
<keyword evidence="4 14" id="KW-0812">Transmembrane</keyword>
<dbReference type="GO" id="GO:0009986">
    <property type="term" value="C:cell surface"/>
    <property type="evidence" value="ECO:0007669"/>
    <property type="project" value="TreeGrafter"/>
</dbReference>
<feature type="chain" id="PRO_5028170687" description="Myelin protein P0" evidence="15">
    <location>
        <begin position="26"/>
        <end position="259"/>
    </location>
</feature>
<evidence type="ECO:0000256" key="5">
    <source>
        <dbReference type="ARBA" id="ARBA00022729"/>
    </source>
</evidence>
<dbReference type="InterPro" id="IPR003599">
    <property type="entry name" value="Ig_sub"/>
</dbReference>
<evidence type="ECO:0000256" key="9">
    <source>
        <dbReference type="ARBA" id="ARBA00023180"/>
    </source>
</evidence>
<dbReference type="SMART" id="SM00409">
    <property type="entry name" value="IG"/>
    <property type="match status" value="1"/>
</dbReference>
<proteinExistence type="inferred from homology"/>
<dbReference type="PRINTS" id="PR00213">
    <property type="entry name" value="MYELINP0"/>
</dbReference>
<evidence type="ECO:0000256" key="6">
    <source>
        <dbReference type="ARBA" id="ARBA00022989"/>
    </source>
</evidence>
<keyword evidence="7 14" id="KW-0472">Membrane</keyword>
<dbReference type="GeneID" id="117359192"/>
<dbReference type="PROSITE" id="PS50835">
    <property type="entry name" value="IG_LIKE"/>
    <property type="match status" value="1"/>
</dbReference>
<comment type="subcellular location">
    <subcellularLocation>
        <location evidence="1">Membrane</location>
        <topology evidence="1">Single-pass type I membrane protein</topology>
    </subcellularLocation>
</comment>
<evidence type="ECO:0000313" key="17">
    <source>
        <dbReference type="Proteomes" id="UP000515159"/>
    </source>
</evidence>
<name>A0A6P8QEB0_GEOSA</name>
<comment type="similarity">
    <text evidence="2">Belongs to the myelin P0 protein family.</text>
</comment>
<dbReference type="InterPro" id="IPR000920">
    <property type="entry name" value="Myelin_P0-rel"/>
</dbReference>
<evidence type="ECO:0000256" key="2">
    <source>
        <dbReference type="ARBA" id="ARBA00007180"/>
    </source>
</evidence>
<dbReference type="Gene3D" id="2.60.40.10">
    <property type="entry name" value="Immunoglobulins"/>
    <property type="match status" value="1"/>
</dbReference>
<dbReference type="InterPro" id="IPR013783">
    <property type="entry name" value="Ig-like_fold"/>
</dbReference>
<dbReference type="SUPFAM" id="SSF48726">
    <property type="entry name" value="Immunoglobulin"/>
    <property type="match status" value="1"/>
</dbReference>
<keyword evidence="6 14" id="KW-1133">Transmembrane helix</keyword>
<dbReference type="GO" id="GO:0005886">
    <property type="term" value="C:plasma membrane"/>
    <property type="evidence" value="ECO:0007669"/>
    <property type="project" value="TreeGrafter"/>
</dbReference>
<dbReference type="KEGG" id="gsh:117359192"/>
<evidence type="ECO:0000256" key="12">
    <source>
        <dbReference type="ARBA" id="ARBA00032781"/>
    </source>
</evidence>
<comment type="function">
    <text evidence="13">Creation of an extracellular membrane face which guides the wrapping process and ultimately compacts adjacent lamellae.</text>
</comment>
<evidence type="ECO:0000256" key="3">
    <source>
        <dbReference type="ARBA" id="ARBA00020871"/>
    </source>
</evidence>
<evidence type="ECO:0000256" key="7">
    <source>
        <dbReference type="ARBA" id="ARBA00023136"/>
    </source>
</evidence>
<gene>
    <name evidence="18" type="primary">MPZL1</name>
</gene>
<keyword evidence="17" id="KW-1185">Reference proteome</keyword>
<keyword evidence="8" id="KW-1015">Disulfide bond</keyword>
<dbReference type="CTD" id="9019"/>